<sequence length="107" mass="11696">MKKTHKTTLTTAALTLTMTAGVAAHAQDFVVTTLGTGTPTPVADRTPLLQQIGCPVMSERTPDASIERMSADRKGQYARHETSFVYRGKHLEGEIQTIRNGLTRRAE</sequence>
<comment type="caution">
    <text evidence="2">The sequence shown here is derived from an EMBL/GenBank/DDBJ whole genome shotgun (WGS) entry which is preliminary data.</text>
</comment>
<keyword evidence="1" id="KW-0732">Signal</keyword>
<dbReference type="AlphaFoldDB" id="A3VDK9"/>
<accession>A3VDK9</accession>
<evidence type="ECO:0000313" key="2">
    <source>
        <dbReference type="EMBL" id="EAQ13598.1"/>
    </source>
</evidence>
<dbReference type="RefSeq" id="WP_008328481.1">
    <property type="nucleotide sequence ID" value="NZ_CH902578.1"/>
</dbReference>
<organism evidence="2 3">
    <name type="scientific">Maritimibacter alkaliphilus HTCC2654</name>
    <dbReference type="NCBI Taxonomy" id="314271"/>
    <lineage>
        <taxon>Bacteria</taxon>
        <taxon>Pseudomonadati</taxon>
        <taxon>Pseudomonadota</taxon>
        <taxon>Alphaproteobacteria</taxon>
        <taxon>Rhodobacterales</taxon>
        <taxon>Roseobacteraceae</taxon>
        <taxon>Maritimibacter</taxon>
    </lineage>
</organism>
<proteinExistence type="predicted"/>
<dbReference type="STRING" id="314271.RB2654_02754"/>
<dbReference type="EMBL" id="AAMT01000004">
    <property type="protein sequence ID" value="EAQ13598.1"/>
    <property type="molecule type" value="Genomic_DNA"/>
</dbReference>
<protein>
    <submittedName>
        <fullName evidence="2">Uncharacterized protein</fullName>
    </submittedName>
</protein>
<gene>
    <name evidence="2" type="ORF">RB2654_02754</name>
</gene>
<reference evidence="2 3" key="1">
    <citation type="journal article" date="2010" name="J. Bacteriol.">
        <title>Genome sequences of Pelagibaca bermudensis HTCC2601T and Maritimibacter alkaliphilus HTCC2654T, the type strains of two marine Roseobacter genera.</title>
        <authorList>
            <person name="Thrash J.C."/>
            <person name="Cho J.C."/>
            <person name="Ferriera S."/>
            <person name="Johnson J."/>
            <person name="Vergin K.L."/>
            <person name="Giovannoni S.J."/>
        </authorList>
    </citation>
    <scope>NUCLEOTIDE SEQUENCE [LARGE SCALE GENOMIC DNA]</scope>
    <source>
        <strain evidence="2 3">HTCC2654</strain>
    </source>
</reference>
<evidence type="ECO:0000256" key="1">
    <source>
        <dbReference type="SAM" id="SignalP"/>
    </source>
</evidence>
<keyword evidence="3" id="KW-1185">Reference proteome</keyword>
<name>A3VDK9_9RHOB</name>
<feature type="signal peptide" evidence="1">
    <location>
        <begin position="1"/>
        <end position="26"/>
    </location>
</feature>
<evidence type="ECO:0000313" key="3">
    <source>
        <dbReference type="Proteomes" id="UP000002931"/>
    </source>
</evidence>
<feature type="chain" id="PRO_5002661884" evidence="1">
    <location>
        <begin position="27"/>
        <end position="107"/>
    </location>
</feature>
<dbReference type="Proteomes" id="UP000002931">
    <property type="component" value="Unassembled WGS sequence"/>
</dbReference>
<dbReference type="HOGENOM" id="CLU_2206852_0_0_5"/>